<name>X0WQ28_9ZZZZ</name>
<accession>X0WQ28</accession>
<protein>
    <submittedName>
        <fullName evidence="1">Uncharacterized protein</fullName>
    </submittedName>
</protein>
<dbReference type="EMBL" id="BARS01039995">
    <property type="protein sequence ID" value="GAG25317.1"/>
    <property type="molecule type" value="Genomic_DNA"/>
</dbReference>
<comment type="caution">
    <text evidence="1">The sequence shown here is derived from an EMBL/GenBank/DDBJ whole genome shotgun (WGS) entry which is preliminary data.</text>
</comment>
<feature type="non-terminal residue" evidence="1">
    <location>
        <position position="46"/>
    </location>
</feature>
<reference evidence="1" key="1">
    <citation type="journal article" date="2014" name="Front. Microbiol.">
        <title>High frequency of phylogenetically diverse reductive dehalogenase-homologous genes in deep subseafloor sedimentary metagenomes.</title>
        <authorList>
            <person name="Kawai M."/>
            <person name="Futagami T."/>
            <person name="Toyoda A."/>
            <person name="Takaki Y."/>
            <person name="Nishi S."/>
            <person name="Hori S."/>
            <person name="Arai W."/>
            <person name="Tsubouchi T."/>
            <person name="Morono Y."/>
            <person name="Uchiyama I."/>
            <person name="Ito T."/>
            <person name="Fujiyama A."/>
            <person name="Inagaki F."/>
            <person name="Takami H."/>
        </authorList>
    </citation>
    <scope>NUCLEOTIDE SEQUENCE</scope>
    <source>
        <strain evidence="1">Expedition CK06-06</strain>
    </source>
</reference>
<dbReference type="AlphaFoldDB" id="X0WQ28"/>
<evidence type="ECO:0000313" key="1">
    <source>
        <dbReference type="EMBL" id="GAG25317.1"/>
    </source>
</evidence>
<sequence length="46" mass="5033">MRLADGAPQYPPFLIDLHVNIDHQPPVFLDGALDVSVADHALIRSP</sequence>
<gene>
    <name evidence="1" type="ORF">S01H1_61027</name>
</gene>
<organism evidence="1">
    <name type="scientific">marine sediment metagenome</name>
    <dbReference type="NCBI Taxonomy" id="412755"/>
    <lineage>
        <taxon>unclassified sequences</taxon>
        <taxon>metagenomes</taxon>
        <taxon>ecological metagenomes</taxon>
    </lineage>
</organism>
<proteinExistence type="predicted"/>